<sequence>MERDMKRFGVALFLFLAISCSGLKAKEFTYWDSGSNGSISVFSKPWQGCEYLVYEYAPWLAKSYAPHFNRYNVSGAYECYLMTSGGWEHHWGTISKVTISCEGGTTLNYMTAKCSFNGQKGADDDELSCKSPSMKVGNPIDAATGNKFQYEEDFRVGAASPIIVGRYYNSMDGLWRHSYSAALNVGADFVVLARSDGRESLFKLADGKYSSATDLGSLVATEAGWTFKSLDGSVMSFSVSGQLTNIVSPQGLVHNVSRDKYNVTVIDEFGQSVKFADDILGQLKTLESGDAKIQYIYQAQRLTSLLKNVNGATSTRSYHYEDARNAGLLTGITDERGVRFATWSYDDRGRAVSSQHSGGAGLTQIAYNADGSSSVTNELGKTTVYRYKQIDGIKRIIAIEGEPTPNCPASNSTYTYNSQGQISTKTDAKGLVTTYSYNTRGLEVSRTEAAGTTVARTTSTEWDPDRSLPIKVIEPNRITAYSYDSQGRELTRQVTSR</sequence>
<dbReference type="InterPro" id="IPR031325">
    <property type="entry name" value="RHS_repeat"/>
</dbReference>
<dbReference type="AlphaFoldDB" id="A0A3M4LIJ5"/>
<evidence type="ECO:0000259" key="1">
    <source>
        <dbReference type="Pfam" id="PF20148"/>
    </source>
</evidence>
<dbReference type="PANTHER" id="PTHR32305">
    <property type="match status" value="1"/>
</dbReference>
<dbReference type="Proteomes" id="UP000277236">
    <property type="component" value="Unassembled WGS sequence"/>
</dbReference>
<organism evidence="2 3">
    <name type="scientific">Pseudomonas cichorii</name>
    <dbReference type="NCBI Taxonomy" id="36746"/>
    <lineage>
        <taxon>Bacteria</taxon>
        <taxon>Pseudomonadati</taxon>
        <taxon>Pseudomonadota</taxon>
        <taxon>Gammaproteobacteria</taxon>
        <taxon>Pseudomonadales</taxon>
        <taxon>Pseudomonadaceae</taxon>
        <taxon>Pseudomonas</taxon>
    </lineage>
</organism>
<dbReference type="NCBIfam" id="TIGR01643">
    <property type="entry name" value="YD_repeat_2x"/>
    <property type="match status" value="1"/>
</dbReference>
<dbReference type="InterPro" id="IPR045351">
    <property type="entry name" value="DUF6531"/>
</dbReference>
<comment type="caution">
    <text evidence="2">The sequence shown here is derived from an EMBL/GenBank/DDBJ whole genome shotgun (WGS) entry which is preliminary data.</text>
</comment>
<reference evidence="2 3" key="1">
    <citation type="submission" date="2018-08" db="EMBL/GenBank/DDBJ databases">
        <title>Recombination of ecologically and evolutionarily significant loci maintains genetic cohesion in the Pseudomonas syringae species complex.</title>
        <authorList>
            <person name="Dillon M."/>
            <person name="Thakur S."/>
            <person name="Almeida R.N.D."/>
            <person name="Weir B.S."/>
            <person name="Guttman D.S."/>
        </authorList>
    </citation>
    <scope>NUCLEOTIDE SEQUENCE [LARGE SCALE GENOMIC DNA]</scope>
    <source>
        <strain evidence="2 3">ICMP 3353</strain>
    </source>
</reference>
<proteinExistence type="predicted"/>
<dbReference type="InterPro" id="IPR006530">
    <property type="entry name" value="YD"/>
</dbReference>
<protein>
    <submittedName>
        <fullName evidence="2">YD repeat-containing protein</fullName>
    </submittedName>
</protein>
<dbReference type="PROSITE" id="PS51257">
    <property type="entry name" value="PROKAR_LIPOPROTEIN"/>
    <property type="match status" value="1"/>
</dbReference>
<dbReference type="PANTHER" id="PTHR32305:SF15">
    <property type="entry name" value="PROTEIN RHSA-RELATED"/>
    <property type="match status" value="1"/>
</dbReference>
<feature type="domain" description="DUF6531" evidence="1">
    <location>
        <begin position="137"/>
        <end position="202"/>
    </location>
</feature>
<dbReference type="Pfam" id="PF20148">
    <property type="entry name" value="DUF6531"/>
    <property type="match status" value="1"/>
</dbReference>
<dbReference type="Gene3D" id="2.180.10.10">
    <property type="entry name" value="RHS repeat-associated core"/>
    <property type="match status" value="2"/>
</dbReference>
<gene>
    <name evidence="2" type="ORF">ALQ04_03977</name>
</gene>
<accession>A0A3M4LIJ5</accession>
<name>A0A3M4LIJ5_PSECI</name>
<dbReference type="Pfam" id="PF05593">
    <property type="entry name" value="RHS_repeat"/>
    <property type="match status" value="1"/>
</dbReference>
<dbReference type="EMBL" id="RBRE01000089">
    <property type="protein sequence ID" value="RMQ41306.1"/>
    <property type="molecule type" value="Genomic_DNA"/>
</dbReference>
<dbReference type="InterPro" id="IPR050708">
    <property type="entry name" value="T6SS_VgrG/RHS"/>
</dbReference>
<evidence type="ECO:0000313" key="2">
    <source>
        <dbReference type="EMBL" id="RMQ41306.1"/>
    </source>
</evidence>
<evidence type="ECO:0000313" key="3">
    <source>
        <dbReference type="Proteomes" id="UP000277236"/>
    </source>
</evidence>